<accession>A0A6J5DS09</accession>
<proteinExistence type="predicted"/>
<dbReference type="InterPro" id="IPR028973">
    <property type="entry name" value="PhnB-like"/>
</dbReference>
<dbReference type="EMBL" id="CADIKH010000011">
    <property type="protein sequence ID" value="CAB3756254.1"/>
    <property type="molecule type" value="Genomic_DNA"/>
</dbReference>
<dbReference type="SUPFAM" id="SSF54593">
    <property type="entry name" value="Glyoxalase/Bleomycin resistance protein/Dihydroxybiphenyl dioxygenase"/>
    <property type="match status" value="1"/>
</dbReference>
<dbReference type="PIRSF" id="PIRSF021700">
    <property type="entry name" value="3_dmu_93_MTrfase"/>
    <property type="match status" value="1"/>
</dbReference>
<dbReference type="RefSeq" id="WP_175227066.1">
    <property type="nucleotide sequence ID" value="NZ_CADIKH010000011.1"/>
</dbReference>
<protein>
    <recommendedName>
        <fullName evidence="1">PhnB-like domain-containing protein</fullName>
    </recommendedName>
</protein>
<dbReference type="AlphaFoldDB" id="A0A6J5DS09"/>
<dbReference type="Gene3D" id="3.10.180.10">
    <property type="entry name" value="2,3-Dihydroxybiphenyl 1,2-Dioxygenase, domain 1"/>
    <property type="match status" value="1"/>
</dbReference>
<feature type="domain" description="PhnB-like" evidence="1">
    <location>
        <begin position="3"/>
        <end position="116"/>
    </location>
</feature>
<reference evidence="2 3" key="1">
    <citation type="submission" date="2020-04" db="EMBL/GenBank/DDBJ databases">
        <authorList>
            <person name="De Canck E."/>
        </authorList>
    </citation>
    <scope>NUCLEOTIDE SEQUENCE [LARGE SCALE GENOMIC DNA]</scope>
    <source>
        <strain evidence="2 3">LMG 29542</strain>
    </source>
</reference>
<dbReference type="PANTHER" id="PTHR33990:SF2">
    <property type="entry name" value="PHNB-LIKE DOMAIN-CONTAINING PROTEIN"/>
    <property type="match status" value="1"/>
</dbReference>
<dbReference type="Proteomes" id="UP000494363">
    <property type="component" value="Unassembled WGS sequence"/>
</dbReference>
<evidence type="ECO:0000313" key="2">
    <source>
        <dbReference type="EMBL" id="CAB3756254.1"/>
    </source>
</evidence>
<gene>
    <name evidence="2" type="ORF">LMG29542_02819</name>
</gene>
<sequence>MDRIATCLWFDGEAEEAAKFYVSVFGNGRITDVMYYNEAVPSKAGRVLTVTFEIEGREFIGLNGGPQFTFTPAISLFVKCETQVEVDTLWDKLLDGGTPQQCGWLTDRFGMSWQIVPTVLRTMLQDKDRVKSKRVMEAMMGMVKLDIRALENAYAGT</sequence>
<dbReference type="InterPro" id="IPR029068">
    <property type="entry name" value="Glyas_Bleomycin-R_OHBP_Dase"/>
</dbReference>
<dbReference type="Pfam" id="PF06983">
    <property type="entry name" value="3-dmu-9_3-mt"/>
    <property type="match status" value="1"/>
</dbReference>
<dbReference type="CDD" id="cd06588">
    <property type="entry name" value="PhnB_like"/>
    <property type="match status" value="1"/>
</dbReference>
<dbReference type="PANTHER" id="PTHR33990">
    <property type="entry name" value="PROTEIN YJDN-RELATED"/>
    <property type="match status" value="1"/>
</dbReference>
<organism evidence="2 3">
    <name type="scientific">Paraburkholderia humisilvae</name>
    <dbReference type="NCBI Taxonomy" id="627669"/>
    <lineage>
        <taxon>Bacteria</taxon>
        <taxon>Pseudomonadati</taxon>
        <taxon>Pseudomonadota</taxon>
        <taxon>Betaproteobacteria</taxon>
        <taxon>Burkholderiales</taxon>
        <taxon>Burkholderiaceae</taxon>
        <taxon>Paraburkholderia</taxon>
    </lineage>
</organism>
<evidence type="ECO:0000259" key="1">
    <source>
        <dbReference type="Pfam" id="PF06983"/>
    </source>
</evidence>
<dbReference type="InterPro" id="IPR009725">
    <property type="entry name" value="3_dmu_93_MTrfase"/>
</dbReference>
<name>A0A6J5DS09_9BURK</name>
<evidence type="ECO:0000313" key="3">
    <source>
        <dbReference type="Proteomes" id="UP000494363"/>
    </source>
</evidence>
<keyword evidence="3" id="KW-1185">Reference proteome</keyword>